<dbReference type="InterPro" id="IPR001441">
    <property type="entry name" value="UPP_synth-like"/>
</dbReference>
<evidence type="ECO:0000313" key="5">
    <source>
        <dbReference type="Proteomes" id="UP000355283"/>
    </source>
</evidence>
<dbReference type="GO" id="GO:0045547">
    <property type="term" value="F:ditrans,polycis-polyprenyl diphosphate synthase [(2E,6E)-farnesyl diphosphate specific] activity"/>
    <property type="evidence" value="ECO:0007669"/>
    <property type="project" value="TreeGrafter"/>
</dbReference>
<dbReference type="CDD" id="cd00475">
    <property type="entry name" value="Cis_IPPS"/>
    <property type="match status" value="1"/>
</dbReference>
<feature type="compositionally biased region" description="Basic and acidic residues" evidence="3">
    <location>
        <begin position="66"/>
        <end position="77"/>
    </location>
</feature>
<accession>A0A4D9D9F6</accession>
<dbReference type="EMBL" id="SDOX01000008">
    <property type="protein sequence ID" value="TFJ86643.1"/>
    <property type="molecule type" value="Genomic_DNA"/>
</dbReference>
<dbReference type="AlphaFoldDB" id="A0A4D9D9F6"/>
<comment type="similarity">
    <text evidence="1">Belongs to the UPP synthase family.</text>
</comment>
<evidence type="ECO:0000313" key="4">
    <source>
        <dbReference type="EMBL" id="TFJ86643.1"/>
    </source>
</evidence>
<dbReference type="GO" id="GO:0016094">
    <property type="term" value="P:polyprenol biosynthetic process"/>
    <property type="evidence" value="ECO:0007669"/>
    <property type="project" value="TreeGrafter"/>
</dbReference>
<dbReference type="Pfam" id="PF01255">
    <property type="entry name" value="Prenyltransf"/>
    <property type="match status" value="1"/>
</dbReference>
<evidence type="ECO:0000256" key="1">
    <source>
        <dbReference type="ARBA" id="ARBA00005432"/>
    </source>
</evidence>
<dbReference type="PANTHER" id="PTHR10291:SF43">
    <property type="entry name" value="DEHYDRODOLICHYL DIPHOSPHATE SYNTHASE COMPLEX SUBUNIT DHDDS"/>
    <property type="match status" value="1"/>
</dbReference>
<dbReference type="Gene3D" id="3.40.1180.10">
    <property type="entry name" value="Decaprenyl diphosphate synthase-like"/>
    <property type="match status" value="1"/>
</dbReference>
<gene>
    <name evidence="4" type="ORF">NSK_002297</name>
</gene>
<evidence type="ECO:0000256" key="3">
    <source>
        <dbReference type="SAM" id="MobiDB-lite"/>
    </source>
</evidence>
<dbReference type="PANTHER" id="PTHR10291">
    <property type="entry name" value="DEHYDRODOLICHYL DIPHOSPHATE SYNTHASE FAMILY MEMBER"/>
    <property type="match status" value="1"/>
</dbReference>
<sequence length="415" mass="45713">MGATARKGTIQTTRMMAERFYNKWSRADFVLKSALAAAGIIPVVKGGAVASKVKAEHSAPVKTNKKHLDEKDDEEKTTPLAYSTGVPLRYPLHKSQYEARRELQDVVARVGGRLTDFRGTKAGLFRATFDFHRLQELHFEFGGDGGSSGYSRVLQAHVGAGVDDMRLINALADGLAAEQQGLPRGAGHREGAKRAFEVLQSCQALGIRTVTLYCLSTENWSRPAAEISVILACVETTLRTNLQYAHDNRIRLVVIGQSHRLPPNLQALVSQAERETALYTEGMTVCLALSYGGRDDIVQASRTLAKQAAMGEIQPQDIDEALFESCLSTGVKGVDGAPDLVIRTSGEQRWSNFMLFECAYSELYVANVLWPDFQEPDLLAALESYGMRRRRFGGVREERSASEREQVVGARRGDM</sequence>
<reference evidence="4 5" key="1">
    <citation type="submission" date="2019-01" db="EMBL/GenBank/DDBJ databases">
        <title>Nuclear Genome Assembly of the Microalgal Biofuel strain Nannochloropsis salina CCMP1776.</title>
        <authorList>
            <person name="Hovde B."/>
        </authorList>
    </citation>
    <scope>NUCLEOTIDE SEQUENCE [LARGE SCALE GENOMIC DNA]</scope>
    <source>
        <strain evidence="4 5">CCMP1776</strain>
    </source>
</reference>
<dbReference type="Proteomes" id="UP000355283">
    <property type="component" value="Unassembled WGS sequence"/>
</dbReference>
<dbReference type="SUPFAM" id="SSF64005">
    <property type="entry name" value="Undecaprenyl diphosphate synthase"/>
    <property type="match status" value="1"/>
</dbReference>
<dbReference type="InterPro" id="IPR036424">
    <property type="entry name" value="UPP_synth-like_sf"/>
</dbReference>
<keyword evidence="2" id="KW-0808">Transferase</keyword>
<name>A0A4D9D9F6_9STRA</name>
<proteinExistence type="inferred from homology"/>
<dbReference type="HAMAP" id="MF_01139">
    <property type="entry name" value="ISPT"/>
    <property type="match status" value="1"/>
</dbReference>
<feature type="region of interest" description="Disordered" evidence="3">
    <location>
        <begin position="58"/>
        <end position="78"/>
    </location>
</feature>
<dbReference type="NCBIfam" id="TIGR00055">
    <property type="entry name" value="uppS"/>
    <property type="match status" value="1"/>
</dbReference>
<organism evidence="4 5">
    <name type="scientific">Nannochloropsis salina CCMP1776</name>
    <dbReference type="NCBI Taxonomy" id="1027361"/>
    <lineage>
        <taxon>Eukaryota</taxon>
        <taxon>Sar</taxon>
        <taxon>Stramenopiles</taxon>
        <taxon>Ochrophyta</taxon>
        <taxon>Eustigmatophyceae</taxon>
        <taxon>Eustigmatales</taxon>
        <taxon>Monodopsidaceae</taxon>
        <taxon>Microchloropsis</taxon>
        <taxon>Microchloropsis salina</taxon>
    </lineage>
</organism>
<evidence type="ECO:0008006" key="6">
    <source>
        <dbReference type="Google" id="ProtNLM"/>
    </source>
</evidence>
<evidence type="ECO:0000256" key="2">
    <source>
        <dbReference type="ARBA" id="ARBA00022679"/>
    </source>
</evidence>
<protein>
    <recommendedName>
        <fullName evidence="6">Alkyl transferase</fullName>
    </recommendedName>
</protein>
<dbReference type="OrthoDB" id="4173905at2759"/>
<comment type="caution">
    <text evidence="4">The sequence shown here is derived from an EMBL/GenBank/DDBJ whole genome shotgun (WGS) entry which is preliminary data.</text>
</comment>
<keyword evidence="5" id="KW-1185">Reference proteome</keyword>